<feature type="transmembrane region" description="Helical" evidence="1">
    <location>
        <begin position="29"/>
        <end position="48"/>
    </location>
</feature>
<feature type="transmembrane region" description="Helical" evidence="1">
    <location>
        <begin position="54"/>
        <end position="76"/>
    </location>
</feature>
<keyword evidence="1" id="KW-0812">Transmembrane</keyword>
<evidence type="ECO:0000256" key="1">
    <source>
        <dbReference type="SAM" id="Phobius"/>
    </source>
</evidence>
<evidence type="ECO:0000313" key="2">
    <source>
        <dbReference type="EMBL" id="BBA10118.1"/>
    </source>
</evidence>
<dbReference type="AlphaFoldDB" id="A0A224AA48"/>
<name>A0A224AA48_9EUPU</name>
<protein>
    <submittedName>
        <fullName evidence="2">NADH dehydrogenase subunit 4L</fullName>
    </submittedName>
</protein>
<feature type="transmembrane region" description="Helical" evidence="1">
    <location>
        <begin position="6"/>
        <end position="22"/>
    </location>
</feature>
<accession>A0A224AA48</accession>
<organism evidence="2">
    <name type="scientific">Megalophaedusa oxycyma</name>
    <dbReference type="NCBI Taxonomy" id="1885873"/>
    <lineage>
        <taxon>Eukaryota</taxon>
        <taxon>Metazoa</taxon>
        <taxon>Spiralia</taxon>
        <taxon>Lophotrochozoa</taxon>
        <taxon>Mollusca</taxon>
        <taxon>Gastropoda</taxon>
        <taxon>Heterobranchia</taxon>
        <taxon>Euthyneura</taxon>
        <taxon>Panpulmonata</taxon>
        <taxon>Eupulmonata</taxon>
        <taxon>Stylommatophora</taxon>
        <taxon>Helicina</taxon>
        <taxon>Clausilioidea</taxon>
        <taxon>Clausiliidae</taxon>
        <taxon>Phaedusinae</taxon>
        <taxon>Megalophaedusa</taxon>
    </lineage>
</organism>
<geneLocation type="mitochondrion" evidence="2"/>
<sequence length="95" mass="10462">MFILSVLSFLLVSLVFMFFMGPKSYLSSLLILESMVLVSLVMLISFFWVASYCLFLFILLLTLSVCEAGLGLSLLLSYMKTSGNDSISAIETPGL</sequence>
<keyword evidence="1" id="KW-0472">Membrane</keyword>
<reference evidence="2" key="1">
    <citation type="journal article" date="2017" name="Zool. J. Linn. Soc.">
        <title>Molecular phylogeny, frequent parallel evolution and new system of Japanese clausiliid land snails (Gastropoda: Stylommatophora).</title>
        <authorList>
            <person name="Motochin R."/>
            <person name="Wang M."/>
            <person name="Ueshima R."/>
        </authorList>
    </citation>
    <scope>NUCLEOTIDE SEQUENCE</scope>
    <source>
        <strain evidence="2">A837</strain>
        <tissue evidence="2">Muscle</tissue>
    </source>
</reference>
<proteinExistence type="predicted"/>
<gene>
    <name evidence="2" type="primary">ND4L</name>
</gene>
<dbReference type="EMBL" id="LC171914">
    <property type="protein sequence ID" value="BBA10118.1"/>
    <property type="molecule type" value="Genomic_DNA"/>
</dbReference>
<keyword evidence="2" id="KW-0496">Mitochondrion</keyword>
<keyword evidence="1" id="KW-1133">Transmembrane helix</keyword>
<dbReference type="Gene3D" id="1.10.287.3510">
    <property type="match status" value="1"/>
</dbReference>